<evidence type="ECO:0000256" key="1">
    <source>
        <dbReference type="SAM" id="MobiDB-lite"/>
    </source>
</evidence>
<feature type="domain" description="Myb-like" evidence="2">
    <location>
        <begin position="34"/>
        <end position="96"/>
    </location>
</feature>
<protein>
    <submittedName>
        <fullName evidence="3">DNA-binding transcription factor</fullName>
    </submittedName>
</protein>
<evidence type="ECO:0000259" key="2">
    <source>
        <dbReference type="PROSITE" id="PS50090"/>
    </source>
</evidence>
<dbReference type="Proteomes" id="UP001454036">
    <property type="component" value="Unassembled WGS sequence"/>
</dbReference>
<dbReference type="InterPro" id="IPR001005">
    <property type="entry name" value="SANT/Myb"/>
</dbReference>
<name>A0AAV3RYA6_LITER</name>
<organism evidence="3 4">
    <name type="scientific">Lithospermum erythrorhizon</name>
    <name type="common">Purple gromwell</name>
    <name type="synonym">Lithospermum officinale var. erythrorhizon</name>
    <dbReference type="NCBI Taxonomy" id="34254"/>
    <lineage>
        <taxon>Eukaryota</taxon>
        <taxon>Viridiplantae</taxon>
        <taxon>Streptophyta</taxon>
        <taxon>Embryophyta</taxon>
        <taxon>Tracheophyta</taxon>
        <taxon>Spermatophyta</taxon>
        <taxon>Magnoliopsida</taxon>
        <taxon>eudicotyledons</taxon>
        <taxon>Gunneridae</taxon>
        <taxon>Pentapetalae</taxon>
        <taxon>asterids</taxon>
        <taxon>lamiids</taxon>
        <taxon>Boraginales</taxon>
        <taxon>Boraginaceae</taxon>
        <taxon>Boraginoideae</taxon>
        <taxon>Lithospermeae</taxon>
        <taxon>Lithospermum</taxon>
    </lineage>
</organism>
<feature type="region of interest" description="Disordered" evidence="1">
    <location>
        <begin position="395"/>
        <end position="429"/>
    </location>
</feature>
<dbReference type="EMBL" id="BAABME010013114">
    <property type="protein sequence ID" value="GAA0185830.1"/>
    <property type="molecule type" value="Genomic_DNA"/>
</dbReference>
<dbReference type="Pfam" id="PF13837">
    <property type="entry name" value="Myb_DNA-bind_4"/>
    <property type="match status" value="1"/>
</dbReference>
<reference evidence="3 4" key="1">
    <citation type="submission" date="2024-01" db="EMBL/GenBank/DDBJ databases">
        <title>The complete chloroplast genome sequence of Lithospermum erythrorhizon: insights into the phylogenetic relationship among Boraginaceae species and the maternal lineages of purple gromwells.</title>
        <authorList>
            <person name="Okada T."/>
            <person name="Watanabe K."/>
        </authorList>
    </citation>
    <scope>NUCLEOTIDE SEQUENCE [LARGE SCALE GENOMIC DNA]</scope>
</reference>
<evidence type="ECO:0000313" key="4">
    <source>
        <dbReference type="Proteomes" id="UP001454036"/>
    </source>
</evidence>
<proteinExistence type="predicted"/>
<keyword evidence="4" id="KW-1185">Reference proteome</keyword>
<dbReference type="PROSITE" id="PS50090">
    <property type="entry name" value="MYB_LIKE"/>
    <property type="match status" value="1"/>
</dbReference>
<feature type="region of interest" description="Disordered" evidence="1">
    <location>
        <begin position="1"/>
        <end position="22"/>
    </location>
</feature>
<sequence length="493" mass="50642">MKIEPLHLTPPVDQKVNDPLVSGDEGVKPHRLPRWTRQEIIILIEAKRVFESCIRRGKVNGLGEVEPKWSTISSYCRRHGVDRGPVQCQKRWSNLGGDFKKIREYEGGICGKSESFWCLRGDLRRVKGLPGFFYKEVYDILVGGGGGGGFGSEGGFKGEGGFSGNGGFDGEGGFNGNGGSGGFNGNGGFGGNDGFGSEGGFKGEDGNGGLGGEAGKVVNGGFGGDGNNGEGGYGCNGSFGGKGGFGGGDGFGGKDGIGRKGGFGVEGGFGGNGDFECEGGNGGGLGGNGNFGGEDGLGRGGGGFGGKGGCVGGGGIGGDEGGVNGKGLVLDLDSDGVSMEVEPESVFDSGRRRSGEDGLFSHFESGLNGGGSVRRDFQVAKGVVLPSRGIPAPTPISIGTGNAKEPALDERLGSTQGGKKRKRYTPEEDEDAIQWQQHLIKALERNGNLLSSQLEVQNNRYQLEREQQKDHASNLVAVLSKVADALGKIADKL</sequence>
<dbReference type="PANTHER" id="PTHR47211">
    <property type="entry name" value="TRIHELIX TRANSCRIPTION FACTOR ASR3"/>
    <property type="match status" value="1"/>
</dbReference>
<accession>A0AAV3RYA6</accession>
<dbReference type="AlphaFoldDB" id="A0AAV3RYA6"/>
<evidence type="ECO:0000313" key="3">
    <source>
        <dbReference type="EMBL" id="GAA0185830.1"/>
    </source>
</evidence>
<dbReference type="PANTHER" id="PTHR47211:SF2">
    <property type="entry name" value="TRIHELIX TRANSCRIPTION FACTOR ASR3"/>
    <property type="match status" value="1"/>
</dbReference>
<comment type="caution">
    <text evidence="3">The sequence shown here is derived from an EMBL/GenBank/DDBJ whole genome shotgun (WGS) entry which is preliminary data.</text>
</comment>
<dbReference type="InterPro" id="IPR044822">
    <property type="entry name" value="Myb_DNA-bind_4"/>
</dbReference>
<gene>
    <name evidence="3" type="ORF">LIER_33118</name>
</gene>
<dbReference type="GO" id="GO:0003677">
    <property type="term" value="F:DNA binding"/>
    <property type="evidence" value="ECO:0007669"/>
    <property type="project" value="UniProtKB-KW"/>
</dbReference>
<keyword evidence="3" id="KW-0238">DNA-binding</keyword>
<dbReference type="Gene3D" id="1.10.10.60">
    <property type="entry name" value="Homeodomain-like"/>
    <property type="match status" value="1"/>
</dbReference>